<keyword evidence="1" id="KW-0479">Metal-binding</keyword>
<sequence>MHEAREREVDVVGLSGLITPSLEQMVHVASEMERLDLELPLLIGGATTSRRHTAVKIDDKYHGPTVHVTDASRCVPVLRALLDPDKKDDFLRAVDADHQKERETHAARKSKTRLIPLAAARKNRVDLDWAVHSPVLPREPGIHVFDDYPLVEIVDYIDWTPFFQAWEIEGRFPNLLADERTGEQARILHSDALALLDRIESEKLLRARAVVGLFPAGSVGDDIEVMVRDDERIRVHGLRQQFDKRNGRPNLCLADFVAPLDSDLRDHLGAFVVTAGLGLEELCSSFEADDDDYASIMAKALADR</sequence>
<gene>
    <name evidence="5" type="ORF">METZ01_LOCUS370470</name>
</gene>
<feature type="domain" description="B12-binding" evidence="4">
    <location>
        <begin position="1"/>
        <end position="92"/>
    </location>
</feature>
<evidence type="ECO:0000256" key="1">
    <source>
        <dbReference type="ARBA" id="ARBA00022723"/>
    </source>
</evidence>
<dbReference type="AlphaFoldDB" id="A0A382T6C8"/>
<dbReference type="Gene3D" id="3.10.196.10">
    <property type="entry name" value="Vitamin B12-dependent methionine synthase, activation domain"/>
    <property type="match status" value="1"/>
</dbReference>
<protein>
    <recommendedName>
        <fullName evidence="6">B12-binding domain-containing protein</fullName>
    </recommendedName>
</protein>
<dbReference type="GO" id="GO:0031419">
    <property type="term" value="F:cobalamin binding"/>
    <property type="evidence" value="ECO:0007669"/>
    <property type="project" value="InterPro"/>
</dbReference>
<reference evidence="5" key="1">
    <citation type="submission" date="2018-05" db="EMBL/GenBank/DDBJ databases">
        <authorList>
            <person name="Lanie J.A."/>
            <person name="Ng W.-L."/>
            <person name="Kazmierczak K.M."/>
            <person name="Andrzejewski T.M."/>
            <person name="Davidsen T.M."/>
            <person name="Wayne K.J."/>
            <person name="Tettelin H."/>
            <person name="Glass J.I."/>
            <person name="Rusch D."/>
            <person name="Podicherti R."/>
            <person name="Tsui H.-C.T."/>
            <person name="Winkler M.E."/>
        </authorList>
    </citation>
    <scope>NUCLEOTIDE SEQUENCE</scope>
</reference>
<dbReference type="PROSITE" id="PS50974">
    <property type="entry name" value="ADOMET_ACTIVATION"/>
    <property type="match status" value="1"/>
</dbReference>
<evidence type="ECO:0000256" key="2">
    <source>
        <dbReference type="ARBA" id="ARBA00023285"/>
    </source>
</evidence>
<dbReference type="GO" id="GO:0050667">
    <property type="term" value="P:homocysteine metabolic process"/>
    <property type="evidence" value="ECO:0007669"/>
    <property type="project" value="TreeGrafter"/>
</dbReference>
<dbReference type="Pfam" id="PF02965">
    <property type="entry name" value="Met_synt_B12"/>
    <property type="match status" value="1"/>
</dbReference>
<keyword evidence="2" id="KW-0170">Cobalt</keyword>
<dbReference type="PANTHER" id="PTHR45833:SF1">
    <property type="entry name" value="METHIONINE SYNTHASE"/>
    <property type="match status" value="1"/>
</dbReference>
<dbReference type="SUPFAM" id="SSF56507">
    <property type="entry name" value="Methionine synthase activation domain-like"/>
    <property type="match status" value="1"/>
</dbReference>
<dbReference type="GO" id="GO:0046872">
    <property type="term" value="F:metal ion binding"/>
    <property type="evidence" value="ECO:0007669"/>
    <property type="project" value="UniProtKB-KW"/>
</dbReference>
<dbReference type="Gene3D" id="1.10.288.10">
    <property type="entry name" value="Cobalamin-dependent Methionine Synthase, domain 2"/>
    <property type="match status" value="1"/>
</dbReference>
<dbReference type="InterPro" id="IPR004223">
    <property type="entry name" value="VitB12-dep_Met_synth_activ_dom"/>
</dbReference>
<evidence type="ECO:0008006" key="6">
    <source>
        <dbReference type="Google" id="ProtNLM"/>
    </source>
</evidence>
<name>A0A382T6C8_9ZZZZ</name>
<dbReference type="PANTHER" id="PTHR45833">
    <property type="entry name" value="METHIONINE SYNTHASE"/>
    <property type="match status" value="1"/>
</dbReference>
<dbReference type="InterPro" id="IPR006158">
    <property type="entry name" value="Cobalamin-bd"/>
</dbReference>
<organism evidence="5">
    <name type="scientific">marine metagenome</name>
    <dbReference type="NCBI Taxonomy" id="408172"/>
    <lineage>
        <taxon>unclassified sequences</taxon>
        <taxon>metagenomes</taxon>
        <taxon>ecological metagenomes</taxon>
    </lineage>
</organism>
<dbReference type="SUPFAM" id="SSF52242">
    <property type="entry name" value="Cobalamin (vitamin B12)-binding domain"/>
    <property type="match status" value="1"/>
</dbReference>
<dbReference type="GO" id="GO:0005829">
    <property type="term" value="C:cytosol"/>
    <property type="evidence" value="ECO:0007669"/>
    <property type="project" value="TreeGrafter"/>
</dbReference>
<evidence type="ECO:0000259" key="3">
    <source>
        <dbReference type="PROSITE" id="PS50974"/>
    </source>
</evidence>
<dbReference type="InterPro" id="IPR050554">
    <property type="entry name" value="Met_Synthase/Corrinoid"/>
</dbReference>
<evidence type="ECO:0000313" key="5">
    <source>
        <dbReference type="EMBL" id="SVD17616.1"/>
    </source>
</evidence>
<dbReference type="GO" id="GO:0046653">
    <property type="term" value="P:tetrahydrofolate metabolic process"/>
    <property type="evidence" value="ECO:0007669"/>
    <property type="project" value="TreeGrafter"/>
</dbReference>
<evidence type="ECO:0000259" key="4">
    <source>
        <dbReference type="PROSITE" id="PS51332"/>
    </source>
</evidence>
<dbReference type="Gene3D" id="3.40.50.280">
    <property type="entry name" value="Cobalamin-binding domain"/>
    <property type="match status" value="1"/>
</dbReference>
<feature type="domain" description="AdoMet activation" evidence="3">
    <location>
        <begin position="108"/>
        <end position="304"/>
    </location>
</feature>
<dbReference type="GO" id="GO:0008705">
    <property type="term" value="F:methionine synthase activity"/>
    <property type="evidence" value="ECO:0007669"/>
    <property type="project" value="InterPro"/>
</dbReference>
<proteinExistence type="predicted"/>
<feature type="non-terminal residue" evidence="5">
    <location>
        <position position="304"/>
    </location>
</feature>
<dbReference type="InterPro" id="IPR036724">
    <property type="entry name" value="Cobalamin-bd_sf"/>
</dbReference>
<accession>A0A382T6C8</accession>
<dbReference type="InterPro" id="IPR037010">
    <property type="entry name" value="VitB12-dep_Met_synth_activ_sf"/>
</dbReference>
<dbReference type="EMBL" id="UINC01134213">
    <property type="protein sequence ID" value="SVD17616.1"/>
    <property type="molecule type" value="Genomic_DNA"/>
</dbReference>
<dbReference type="PROSITE" id="PS51332">
    <property type="entry name" value="B12_BINDING"/>
    <property type="match status" value="1"/>
</dbReference>